<feature type="region of interest" description="Disordered" evidence="2">
    <location>
        <begin position="287"/>
        <end position="337"/>
    </location>
</feature>
<feature type="compositionally biased region" description="Polar residues" evidence="2">
    <location>
        <begin position="292"/>
        <end position="301"/>
    </location>
</feature>
<accession>A0A0N8H778</accession>
<sequence length="789" mass="86534">MAERLEHPLDSSNQPDPTPILDSADWQELEYDGIDWEAINAEIQASLESPTGEAFGGISQLETLIPSLQAAQPLPPGVIRSSRSSPNVLLGPLLGDVASPSWQFSSVVSSALPYTPGHGPSSMLSTRNQIADYSTPVTDDPSNTLTSPIPERVTPISNNREELHATAPTDQSLSFMSMNDGSLWNLQSETTDLNLEQFGLEVDNPLSLSPRNLSYSASQTDDLGILSSEVLHQAPHSSPHSQLNSSESRRDNTANLIYEGAGLQASFNDFQASNVTVHTAGRQLERQLLPKPSSSQHSSTLLYEPPSSQPGVGPAPVSLAVLPPKGKRKQNTEHTREKIKNIRRSGAEPLESIIPFRAGNARAGKVRSEPMKPQWCGINTAVKTVSLFYPFKARGSAQDLHFSVKCRKFLPREWDVLVEPWTSHDGEVVRLTSTPYACYDVHTGAEELGRYLEDCKSALLHEAANGIEDDLINIGIAEAERYAFKNPCVVEEPPHHIVRRPISPPQSHAHHELTRTSGDSFSKTGFNATGTQPSSKNPLGNPRLPGVTSSGGGNWVGFMVTEFNTSLALSYNFARSGATVDTSVIRSTAADLIQQVQRFEDAYGLQRLPKGRTRWNTVAGIWMGINDIRRSYYLHDASDLLEKAVAQYFVQIQRLYDMRTRKFVLLTVPPIDLTPSQLSLNGTESAKLVSAINLYNKLLRSNLEDFKTKHPDIAAAVIDTSGTFYKAVRDPGALGARDSTCINRNGVSCLWWDDAHPAIAMERLVAVEVAKVLESKLFRCYGNPLYARP</sequence>
<gene>
    <name evidence="3" type="ORF">AK830_g5517</name>
</gene>
<dbReference type="AlphaFoldDB" id="A0A0N8H778"/>
<proteinExistence type="predicted"/>
<name>A0A0N8H778_9HYPO</name>
<dbReference type="PANTHER" id="PTHR45648">
    <property type="entry name" value="GDSL LIPASE/ACYLHYDROLASE FAMILY PROTEIN (AFU_ORTHOLOGUE AFUA_4G14700)"/>
    <property type="match status" value="1"/>
</dbReference>
<keyword evidence="4" id="KW-1185">Reference proteome</keyword>
<dbReference type="EMBL" id="LKCW01000072">
    <property type="protein sequence ID" value="KPM41012.1"/>
    <property type="molecule type" value="Genomic_DNA"/>
</dbReference>
<feature type="compositionally biased region" description="Polar residues" evidence="2">
    <location>
        <begin position="515"/>
        <end position="538"/>
    </location>
</feature>
<dbReference type="Gene3D" id="3.40.50.1110">
    <property type="entry name" value="SGNH hydrolase"/>
    <property type="match status" value="1"/>
</dbReference>
<dbReference type="InterPro" id="IPR001087">
    <property type="entry name" value="GDSL"/>
</dbReference>
<protein>
    <submittedName>
        <fullName evidence="3">Uncharacterized protein</fullName>
    </submittedName>
</protein>
<feature type="region of interest" description="Disordered" evidence="2">
    <location>
        <begin position="499"/>
        <end position="544"/>
    </location>
</feature>
<comment type="caution">
    <text evidence="3">The sequence shown here is derived from an EMBL/GenBank/DDBJ whole genome shotgun (WGS) entry which is preliminary data.</text>
</comment>
<evidence type="ECO:0000313" key="3">
    <source>
        <dbReference type="EMBL" id="KPM41012.1"/>
    </source>
</evidence>
<dbReference type="PANTHER" id="PTHR45648:SF22">
    <property type="entry name" value="GDSL LIPASE_ACYLHYDROLASE FAMILY PROTEIN (AFU_ORTHOLOGUE AFUA_4G14700)"/>
    <property type="match status" value="1"/>
</dbReference>
<feature type="region of interest" description="Disordered" evidence="2">
    <location>
        <begin position="1"/>
        <end position="22"/>
    </location>
</feature>
<evidence type="ECO:0000256" key="2">
    <source>
        <dbReference type="SAM" id="MobiDB-lite"/>
    </source>
</evidence>
<dbReference type="STRING" id="78410.A0A0N8H778"/>
<dbReference type="InterPro" id="IPR036514">
    <property type="entry name" value="SGNH_hydro_sf"/>
</dbReference>
<dbReference type="SUPFAM" id="SSF52266">
    <property type="entry name" value="SGNH hydrolase"/>
    <property type="match status" value="1"/>
</dbReference>
<dbReference type="CDD" id="cd01846">
    <property type="entry name" value="fatty_acyltransferase_like"/>
    <property type="match status" value="1"/>
</dbReference>
<dbReference type="Proteomes" id="UP000050424">
    <property type="component" value="Unassembled WGS sequence"/>
</dbReference>
<dbReference type="InterPro" id="IPR051058">
    <property type="entry name" value="GDSL_Est/Lipase"/>
</dbReference>
<dbReference type="Pfam" id="PF00657">
    <property type="entry name" value="Lipase_GDSL"/>
    <property type="match status" value="1"/>
</dbReference>
<evidence type="ECO:0000256" key="1">
    <source>
        <dbReference type="ARBA" id="ARBA00022801"/>
    </source>
</evidence>
<evidence type="ECO:0000313" key="4">
    <source>
        <dbReference type="Proteomes" id="UP000050424"/>
    </source>
</evidence>
<dbReference type="GO" id="GO:0016788">
    <property type="term" value="F:hydrolase activity, acting on ester bonds"/>
    <property type="evidence" value="ECO:0007669"/>
    <property type="project" value="InterPro"/>
</dbReference>
<organism evidence="3 4">
    <name type="scientific">Neonectria ditissima</name>
    <dbReference type="NCBI Taxonomy" id="78410"/>
    <lineage>
        <taxon>Eukaryota</taxon>
        <taxon>Fungi</taxon>
        <taxon>Dikarya</taxon>
        <taxon>Ascomycota</taxon>
        <taxon>Pezizomycotina</taxon>
        <taxon>Sordariomycetes</taxon>
        <taxon>Hypocreomycetidae</taxon>
        <taxon>Hypocreales</taxon>
        <taxon>Nectriaceae</taxon>
        <taxon>Neonectria</taxon>
    </lineage>
</organism>
<reference evidence="3 4" key="1">
    <citation type="submission" date="2015-09" db="EMBL/GenBank/DDBJ databases">
        <title>Draft genome of a European isolate of the apple canker pathogen Neonectria ditissima.</title>
        <authorList>
            <person name="Gomez-Cortecero A."/>
            <person name="Harrison R.J."/>
            <person name="Armitage A.D."/>
        </authorList>
    </citation>
    <scope>NUCLEOTIDE SEQUENCE [LARGE SCALE GENOMIC DNA]</scope>
    <source>
        <strain evidence="3 4">R09/05</strain>
    </source>
</reference>
<dbReference type="OrthoDB" id="1600564at2759"/>
<keyword evidence="1" id="KW-0378">Hydrolase</keyword>